<dbReference type="PROSITE" id="PS50977">
    <property type="entry name" value="HTH_TETR_2"/>
    <property type="match status" value="1"/>
</dbReference>
<evidence type="ECO:0000256" key="3">
    <source>
        <dbReference type="ARBA" id="ARBA00023163"/>
    </source>
</evidence>
<accession>A0A0F7KSX3</accession>
<dbReference type="InterPro" id="IPR001647">
    <property type="entry name" value="HTH_TetR"/>
</dbReference>
<evidence type="ECO:0000313" key="4">
    <source>
        <dbReference type="EMBL" id="AKH42251.1"/>
    </source>
</evidence>
<dbReference type="InterPro" id="IPR009057">
    <property type="entry name" value="Homeodomain-like_sf"/>
</dbReference>
<keyword evidence="3" id="KW-0804">Transcription</keyword>
<dbReference type="Proteomes" id="UP000034392">
    <property type="component" value="Chromosome"/>
</dbReference>
<reference evidence="4" key="1">
    <citation type="submission" date="2015-05" db="EMBL/GenBank/DDBJ databases">
        <title>The complete genome of Altererythrobacter atlanticus strain 26DY36.</title>
        <authorList>
            <person name="Wu Y.-H."/>
            <person name="Cheng H."/>
            <person name="Wu X.-W."/>
        </authorList>
    </citation>
    <scope>NUCLEOTIDE SEQUENCE [LARGE SCALE GENOMIC DNA]</scope>
    <source>
        <strain evidence="4">26DY36</strain>
    </source>
</reference>
<dbReference type="PANTHER" id="PTHR30055:SF234">
    <property type="entry name" value="HTH-TYPE TRANSCRIPTIONAL REGULATOR BETI"/>
    <property type="match status" value="1"/>
</dbReference>
<dbReference type="Gene3D" id="1.10.357.10">
    <property type="entry name" value="Tetracycline Repressor, domain 2"/>
    <property type="match status" value="1"/>
</dbReference>
<evidence type="ECO:0000313" key="5">
    <source>
        <dbReference type="Proteomes" id="UP000034392"/>
    </source>
</evidence>
<name>A0A0F7KSX3_9SPHN</name>
<protein>
    <submittedName>
        <fullName evidence="4">TetR family regulatory protein</fullName>
    </submittedName>
</protein>
<dbReference type="InterPro" id="IPR050109">
    <property type="entry name" value="HTH-type_TetR-like_transc_reg"/>
</dbReference>
<sequence length="220" mass="25266">MNTNSHSSIKLNGILSRPLAPRQERSRETEQRFLAAARELLRERSFSDLSVAELAARAGRSVGVFYRRFPSKEEFLDLLMRNYFMRGIELCEKVQPSADPAATFSECLHAFYRHIVDNRNLWHAALQQSANDPDYWTRYGAYREAGKATIHAKVEEARGRVLTPEEMRRLALSQQVFNSVINNQIINAPGPLELEDADFFPQLCEIVLDIARLDRLRDQA</sequence>
<dbReference type="PANTHER" id="PTHR30055">
    <property type="entry name" value="HTH-TYPE TRANSCRIPTIONAL REGULATOR RUTR"/>
    <property type="match status" value="1"/>
</dbReference>
<dbReference type="KEGG" id="aay:WYH_01206"/>
<evidence type="ECO:0000256" key="1">
    <source>
        <dbReference type="ARBA" id="ARBA00023015"/>
    </source>
</evidence>
<proteinExistence type="predicted"/>
<dbReference type="PRINTS" id="PR00455">
    <property type="entry name" value="HTHTETR"/>
</dbReference>
<dbReference type="SUPFAM" id="SSF46689">
    <property type="entry name" value="Homeodomain-like"/>
    <property type="match status" value="1"/>
</dbReference>
<dbReference type="PATRIC" id="fig|1267766.3.peg.1215"/>
<keyword evidence="5" id="KW-1185">Reference proteome</keyword>
<keyword evidence="2" id="KW-0238">DNA-binding</keyword>
<dbReference type="AlphaFoldDB" id="A0A0F7KSX3"/>
<dbReference type="GO" id="GO:0003700">
    <property type="term" value="F:DNA-binding transcription factor activity"/>
    <property type="evidence" value="ECO:0007669"/>
    <property type="project" value="TreeGrafter"/>
</dbReference>
<organism evidence="4 5">
    <name type="scientific">Croceibacterium atlanticum</name>
    <dbReference type="NCBI Taxonomy" id="1267766"/>
    <lineage>
        <taxon>Bacteria</taxon>
        <taxon>Pseudomonadati</taxon>
        <taxon>Pseudomonadota</taxon>
        <taxon>Alphaproteobacteria</taxon>
        <taxon>Sphingomonadales</taxon>
        <taxon>Erythrobacteraceae</taxon>
        <taxon>Croceibacterium</taxon>
    </lineage>
</organism>
<dbReference type="OrthoDB" id="7223515at2"/>
<gene>
    <name evidence="4" type="ORF">WYH_01206</name>
</gene>
<dbReference type="Pfam" id="PF00440">
    <property type="entry name" value="TetR_N"/>
    <property type="match status" value="1"/>
</dbReference>
<dbReference type="RefSeq" id="WP_046903110.1">
    <property type="nucleotide sequence ID" value="NZ_CP011452.2"/>
</dbReference>
<evidence type="ECO:0000256" key="2">
    <source>
        <dbReference type="ARBA" id="ARBA00023125"/>
    </source>
</evidence>
<dbReference type="EMBL" id="CP011452">
    <property type="protein sequence ID" value="AKH42251.1"/>
    <property type="molecule type" value="Genomic_DNA"/>
</dbReference>
<keyword evidence="1" id="KW-0805">Transcription regulation</keyword>
<dbReference type="GO" id="GO:0000976">
    <property type="term" value="F:transcription cis-regulatory region binding"/>
    <property type="evidence" value="ECO:0007669"/>
    <property type="project" value="TreeGrafter"/>
</dbReference>